<evidence type="ECO:0000259" key="2">
    <source>
        <dbReference type="Pfam" id="PF01551"/>
    </source>
</evidence>
<dbReference type="InterPro" id="IPR050570">
    <property type="entry name" value="Cell_wall_metabolism_enzyme"/>
</dbReference>
<dbReference type="Pfam" id="PF01551">
    <property type="entry name" value="Peptidase_M23"/>
    <property type="match status" value="1"/>
</dbReference>
<sequence>MTPLITKPLSSWLVAVTAISSSLWWSPPAAAYVDPSTGHSTAQKVIRAFDKPEHNWLPGHRGVDLALEVGEPVLAAGSGVVVFAGNVAGTPTVSIDHSDGVRTTYQPVFPSVVEGEHVTEGSEIGSLAHATDGWEGLQWGARSGPARDEYLNPLSLLELPTIRLKQI</sequence>
<dbReference type="InterPro" id="IPR011055">
    <property type="entry name" value="Dup_hybrid_motif"/>
</dbReference>
<reference evidence="3 4" key="1">
    <citation type="submission" date="2018-02" db="EMBL/GenBank/DDBJ databases">
        <title>Corynebacterium alimpuense sp. nov., a marine obligate actinomycete isolated from sediments of Valparaiso bay, Chile.</title>
        <authorList>
            <person name="Claverias F."/>
            <person name="Gonzales-Siles L."/>
            <person name="Salva-Serra F."/>
            <person name="Inganaes E."/>
            <person name="Molin K."/>
            <person name="Cumsille A."/>
            <person name="Undabarrena A."/>
            <person name="Couve E."/>
            <person name="Moore E.R.B."/>
            <person name="Gomila M."/>
            <person name="Camara B."/>
        </authorList>
    </citation>
    <scope>NUCLEOTIDE SEQUENCE [LARGE SCALE GENOMIC DNA]</scope>
    <source>
        <strain evidence="3 4">CCUG 69366</strain>
    </source>
</reference>
<comment type="caution">
    <text evidence="3">The sequence shown here is derived from an EMBL/GenBank/DDBJ whole genome shotgun (WGS) entry which is preliminary data.</text>
</comment>
<accession>A0A3M8K8B7</accession>
<keyword evidence="1" id="KW-0732">Signal</keyword>
<dbReference type="RefSeq" id="WP_123047456.1">
    <property type="nucleotide sequence ID" value="NZ_PTJO01000003.1"/>
</dbReference>
<feature type="signal peptide" evidence="1">
    <location>
        <begin position="1"/>
        <end position="31"/>
    </location>
</feature>
<dbReference type="EMBL" id="PTJO01000003">
    <property type="protein sequence ID" value="RNE49410.1"/>
    <property type="molecule type" value="Genomic_DNA"/>
</dbReference>
<dbReference type="OrthoDB" id="5245088at2"/>
<feature type="chain" id="PRO_5018257960" evidence="1">
    <location>
        <begin position="32"/>
        <end position="167"/>
    </location>
</feature>
<dbReference type="GO" id="GO:0004222">
    <property type="term" value="F:metalloendopeptidase activity"/>
    <property type="evidence" value="ECO:0007669"/>
    <property type="project" value="TreeGrafter"/>
</dbReference>
<dbReference type="CDD" id="cd12797">
    <property type="entry name" value="M23_peptidase"/>
    <property type="match status" value="1"/>
</dbReference>
<protein>
    <submittedName>
        <fullName evidence="3">M23 family peptidase</fullName>
    </submittedName>
</protein>
<name>A0A3M8K8B7_9CORY</name>
<gene>
    <name evidence="3" type="ORF">C5L39_03335</name>
</gene>
<dbReference type="PANTHER" id="PTHR21666:SF270">
    <property type="entry name" value="MUREIN HYDROLASE ACTIVATOR ENVC"/>
    <property type="match status" value="1"/>
</dbReference>
<dbReference type="Gene3D" id="2.70.70.10">
    <property type="entry name" value="Glucose Permease (Domain IIA)"/>
    <property type="match status" value="1"/>
</dbReference>
<proteinExistence type="predicted"/>
<evidence type="ECO:0000313" key="4">
    <source>
        <dbReference type="Proteomes" id="UP000266975"/>
    </source>
</evidence>
<evidence type="ECO:0000313" key="3">
    <source>
        <dbReference type="EMBL" id="RNE49410.1"/>
    </source>
</evidence>
<dbReference type="AlphaFoldDB" id="A0A3M8K8B7"/>
<dbReference type="Proteomes" id="UP000266975">
    <property type="component" value="Unassembled WGS sequence"/>
</dbReference>
<organism evidence="3 4">
    <name type="scientific">Corynebacterium alimapuense</name>
    <dbReference type="NCBI Taxonomy" id="1576874"/>
    <lineage>
        <taxon>Bacteria</taxon>
        <taxon>Bacillati</taxon>
        <taxon>Actinomycetota</taxon>
        <taxon>Actinomycetes</taxon>
        <taxon>Mycobacteriales</taxon>
        <taxon>Corynebacteriaceae</taxon>
        <taxon>Corynebacterium</taxon>
    </lineage>
</organism>
<feature type="domain" description="M23ase beta-sheet core" evidence="2">
    <location>
        <begin position="59"/>
        <end position="129"/>
    </location>
</feature>
<dbReference type="PANTHER" id="PTHR21666">
    <property type="entry name" value="PEPTIDASE-RELATED"/>
    <property type="match status" value="1"/>
</dbReference>
<keyword evidence="4" id="KW-1185">Reference proteome</keyword>
<dbReference type="SUPFAM" id="SSF51261">
    <property type="entry name" value="Duplicated hybrid motif"/>
    <property type="match status" value="1"/>
</dbReference>
<dbReference type="InterPro" id="IPR016047">
    <property type="entry name" value="M23ase_b-sheet_dom"/>
</dbReference>
<evidence type="ECO:0000256" key="1">
    <source>
        <dbReference type="SAM" id="SignalP"/>
    </source>
</evidence>